<dbReference type="CDD" id="cd00067">
    <property type="entry name" value="GAL4"/>
    <property type="match status" value="1"/>
</dbReference>
<keyword evidence="2" id="KW-0539">Nucleus</keyword>
<dbReference type="Proteomes" id="UP000663843">
    <property type="component" value="Unassembled WGS sequence"/>
</dbReference>
<comment type="caution">
    <text evidence="5">The sequence shown here is derived from an EMBL/GenBank/DDBJ whole genome shotgun (WGS) entry which is preliminary data.</text>
</comment>
<dbReference type="Pfam" id="PF11951">
    <property type="entry name" value="Fungal_trans_2"/>
    <property type="match status" value="1"/>
</dbReference>
<feature type="region of interest" description="Disordered" evidence="3">
    <location>
        <begin position="65"/>
        <end position="122"/>
    </location>
</feature>
<name>A0A8H3H9C2_9AGAM</name>
<dbReference type="GO" id="GO:0008270">
    <property type="term" value="F:zinc ion binding"/>
    <property type="evidence" value="ECO:0007669"/>
    <property type="project" value="InterPro"/>
</dbReference>
<dbReference type="PROSITE" id="PS00463">
    <property type="entry name" value="ZN2_CY6_FUNGAL_1"/>
    <property type="match status" value="1"/>
</dbReference>
<feature type="compositionally biased region" description="Pro residues" evidence="3">
    <location>
        <begin position="69"/>
        <end position="78"/>
    </location>
</feature>
<dbReference type="PANTHER" id="PTHR37534">
    <property type="entry name" value="TRANSCRIPTIONAL ACTIVATOR PROTEIN UGA3"/>
    <property type="match status" value="1"/>
</dbReference>
<feature type="domain" description="Zn(2)-C6 fungal-type" evidence="4">
    <location>
        <begin position="22"/>
        <end position="50"/>
    </location>
</feature>
<gene>
    <name evidence="5" type="ORF">RDB_LOCUS127829</name>
</gene>
<proteinExistence type="predicted"/>
<dbReference type="InterPro" id="IPR021858">
    <property type="entry name" value="Fun_TF"/>
</dbReference>
<dbReference type="PROSITE" id="PS50048">
    <property type="entry name" value="ZN2_CY6_FUNGAL_2"/>
    <property type="match status" value="1"/>
</dbReference>
<dbReference type="Gene3D" id="4.10.240.10">
    <property type="entry name" value="Zn(2)-C6 fungal-type DNA-binding domain"/>
    <property type="match status" value="1"/>
</dbReference>
<organism evidence="5 6">
    <name type="scientific">Rhizoctonia solani</name>
    <dbReference type="NCBI Taxonomy" id="456999"/>
    <lineage>
        <taxon>Eukaryota</taxon>
        <taxon>Fungi</taxon>
        <taxon>Dikarya</taxon>
        <taxon>Basidiomycota</taxon>
        <taxon>Agaricomycotina</taxon>
        <taxon>Agaricomycetes</taxon>
        <taxon>Cantharellales</taxon>
        <taxon>Ceratobasidiaceae</taxon>
        <taxon>Rhizoctonia</taxon>
    </lineage>
</organism>
<dbReference type="GO" id="GO:0000981">
    <property type="term" value="F:DNA-binding transcription factor activity, RNA polymerase II-specific"/>
    <property type="evidence" value="ECO:0007669"/>
    <property type="project" value="InterPro"/>
</dbReference>
<dbReference type="InterPro" id="IPR036864">
    <property type="entry name" value="Zn2-C6_fun-type_DNA-bd_sf"/>
</dbReference>
<comment type="subcellular location">
    <subcellularLocation>
        <location evidence="1">Nucleus</location>
    </subcellularLocation>
</comment>
<dbReference type="Pfam" id="PF00172">
    <property type="entry name" value="Zn_clus"/>
    <property type="match status" value="1"/>
</dbReference>
<evidence type="ECO:0000259" key="4">
    <source>
        <dbReference type="PROSITE" id="PS50048"/>
    </source>
</evidence>
<protein>
    <recommendedName>
        <fullName evidence="4">Zn(2)-C6 fungal-type domain-containing protein</fullName>
    </recommendedName>
</protein>
<dbReference type="GO" id="GO:0005634">
    <property type="term" value="C:nucleus"/>
    <property type="evidence" value="ECO:0007669"/>
    <property type="project" value="UniProtKB-SubCell"/>
</dbReference>
<dbReference type="PANTHER" id="PTHR37534:SF46">
    <property type="entry name" value="ZN(II)2CYS6 TRANSCRIPTION FACTOR (EUROFUNG)"/>
    <property type="match status" value="1"/>
</dbReference>
<dbReference type="InterPro" id="IPR001138">
    <property type="entry name" value="Zn2Cys6_DnaBD"/>
</dbReference>
<feature type="region of interest" description="Disordered" evidence="3">
    <location>
        <begin position="1"/>
        <end position="22"/>
    </location>
</feature>
<evidence type="ECO:0000313" key="5">
    <source>
        <dbReference type="EMBL" id="CAE6489564.1"/>
    </source>
</evidence>
<evidence type="ECO:0000256" key="1">
    <source>
        <dbReference type="ARBA" id="ARBA00004123"/>
    </source>
</evidence>
<sequence>MHRSTKASPPKSKSRPGPKGTSCLTCKRRHKRCDQHLPICQRCEKGGIECLGYDHNLGRRILVRATQPPAQPQRPIVPKPAAEHDAPQPSSSRLEPVGLNEAAEGCGGAASGSGSHLQKRQDTSVLRVTRPNEHTGGPLSTFATLFNLYTQLPCSPTDPLKSLASSPSFDDYILAQHRRIMEGWYFKPANGHQERVQKVVKLRSQGPLANISRWVAFIGVTLGEAFLRGDVSKMQVHNLWIEQIEDTLKRELSQEKTLLETQKRRRDWVCILLLKTMIIPSPNIYQALRSITPAFLQLVFSSPTLWPRDGNPTCVPLSSILCSEAHELAYFAFIDCACAMALGLPQQLEYDTTVYPWSSQTSSHQWGHGSPAEFQLILADINACRDKSPNARDWKEVERWLLAWQSQAGVYSFTEPWMILAWYAVQESWRFALLAYLYLAVCDAPSDDSQVQSCVKQMLQVIGTIKKRSSPSGAISFLVQYLIVSGCHFKLEVWFALLKGA</sequence>
<dbReference type="SUPFAM" id="SSF57701">
    <property type="entry name" value="Zn2/Cys6 DNA-binding domain"/>
    <property type="match status" value="1"/>
</dbReference>
<evidence type="ECO:0000256" key="2">
    <source>
        <dbReference type="ARBA" id="ARBA00023242"/>
    </source>
</evidence>
<evidence type="ECO:0000256" key="3">
    <source>
        <dbReference type="SAM" id="MobiDB-lite"/>
    </source>
</evidence>
<reference evidence="5" key="1">
    <citation type="submission" date="2021-01" db="EMBL/GenBank/DDBJ databases">
        <authorList>
            <person name="Kaushik A."/>
        </authorList>
    </citation>
    <scope>NUCLEOTIDE SEQUENCE</scope>
    <source>
        <strain evidence="5">AG2-2IIIB</strain>
    </source>
</reference>
<accession>A0A8H3H9C2</accession>
<evidence type="ECO:0000313" key="6">
    <source>
        <dbReference type="Proteomes" id="UP000663843"/>
    </source>
</evidence>
<dbReference type="EMBL" id="CAJMWT010004393">
    <property type="protein sequence ID" value="CAE6489564.1"/>
    <property type="molecule type" value="Genomic_DNA"/>
</dbReference>
<dbReference type="AlphaFoldDB" id="A0A8H3H9C2"/>
<dbReference type="SMART" id="SM00066">
    <property type="entry name" value="GAL4"/>
    <property type="match status" value="1"/>
</dbReference>